<evidence type="ECO:0000259" key="1">
    <source>
        <dbReference type="Pfam" id="PF06594"/>
    </source>
</evidence>
<dbReference type="RefSeq" id="WP_278337132.1">
    <property type="nucleotide sequence ID" value="NZ_FQZB01000009.1"/>
</dbReference>
<dbReference type="Proteomes" id="UP000184310">
    <property type="component" value="Unassembled WGS sequence"/>
</dbReference>
<dbReference type="InterPro" id="IPR010566">
    <property type="entry name" value="Haemolys_ca-bd"/>
</dbReference>
<feature type="domain" description="Haemolysin-type calcium binding-related" evidence="1">
    <location>
        <begin position="63"/>
        <end position="101"/>
    </location>
</feature>
<dbReference type="InterPro" id="IPR011049">
    <property type="entry name" value="Serralysin-like_metalloprot_C"/>
</dbReference>
<reference evidence="2 3" key="1">
    <citation type="submission" date="2016-11" db="EMBL/GenBank/DDBJ databases">
        <authorList>
            <person name="Jaros S."/>
            <person name="Januszkiewicz K."/>
            <person name="Wedrychowicz H."/>
        </authorList>
    </citation>
    <scope>NUCLEOTIDE SEQUENCE [LARGE SCALE GENOMIC DNA]</scope>
    <source>
        <strain evidence="2 3">DSM 21758</strain>
    </source>
</reference>
<organism evidence="2 3">
    <name type="scientific">Clostridium cavendishii DSM 21758</name>
    <dbReference type="NCBI Taxonomy" id="1121302"/>
    <lineage>
        <taxon>Bacteria</taxon>
        <taxon>Bacillati</taxon>
        <taxon>Bacillota</taxon>
        <taxon>Clostridia</taxon>
        <taxon>Eubacteriales</taxon>
        <taxon>Clostridiaceae</taxon>
        <taxon>Clostridium</taxon>
    </lineage>
</organism>
<feature type="non-terminal residue" evidence="2">
    <location>
        <position position="1"/>
    </location>
</feature>
<accession>A0A1M6L159</accession>
<dbReference type="PROSITE" id="PS00330">
    <property type="entry name" value="HEMOLYSIN_CALCIUM"/>
    <property type="match status" value="1"/>
</dbReference>
<dbReference type="EMBL" id="FQZB01000009">
    <property type="protein sequence ID" value="SHJ64970.1"/>
    <property type="molecule type" value="Genomic_DNA"/>
</dbReference>
<evidence type="ECO:0000313" key="3">
    <source>
        <dbReference type="Proteomes" id="UP000184310"/>
    </source>
</evidence>
<dbReference type="Pfam" id="PF06594">
    <property type="entry name" value="HCBP_related"/>
    <property type="match status" value="1"/>
</dbReference>
<sequence>DILDGGIGNDYLDGGVGNDTYVFGKGYGQDIIDNSSSSGSDIDVLLMKNLSFNEVTLTISNTDLIIEVNGTKDSIKVARYFENGYFSLEKIKFSDNKELDVKGVQDVLENNKKQGIKAYASVNNYQVALEKSIETIGGISDSRMVNINQPSNMNNSSNDKYLFNLSNNY</sequence>
<evidence type="ECO:0000313" key="2">
    <source>
        <dbReference type="EMBL" id="SHJ64970.1"/>
    </source>
</evidence>
<dbReference type="SUPFAM" id="SSF51120">
    <property type="entry name" value="beta-Roll"/>
    <property type="match status" value="1"/>
</dbReference>
<keyword evidence="3" id="KW-1185">Reference proteome</keyword>
<dbReference type="AlphaFoldDB" id="A0A1M6L159"/>
<name>A0A1M6L159_9CLOT</name>
<dbReference type="Gene3D" id="2.150.10.10">
    <property type="entry name" value="Serralysin-like metalloprotease, C-terminal"/>
    <property type="match status" value="1"/>
</dbReference>
<proteinExistence type="predicted"/>
<gene>
    <name evidence="2" type="ORF">SAMN02745163_02359</name>
</gene>
<protein>
    <submittedName>
        <fullName evidence="2">Haemolysin-type calcium binding protein related domain-containing protein</fullName>
    </submittedName>
</protein>
<dbReference type="InterPro" id="IPR018511">
    <property type="entry name" value="Hemolysin-typ_Ca-bd_CS"/>
</dbReference>
<dbReference type="STRING" id="1121302.SAMN02745163_02359"/>